<dbReference type="STRING" id="1429043.X474_12065"/>
<dbReference type="Pfam" id="PF07722">
    <property type="entry name" value="Peptidase_C26"/>
    <property type="match status" value="1"/>
</dbReference>
<dbReference type="PANTHER" id="PTHR43235">
    <property type="entry name" value="GLUTAMINE AMIDOTRANSFERASE PB2B2.05-RELATED"/>
    <property type="match status" value="1"/>
</dbReference>
<gene>
    <name evidence="1" type="ORF">X474_12065</name>
</gene>
<dbReference type="Proteomes" id="UP000032233">
    <property type="component" value="Unassembled WGS sequence"/>
</dbReference>
<protein>
    <submittedName>
        <fullName evidence="1">Gamma-glutamyl-gamma-aminobutyrate hydrolase</fullName>
    </submittedName>
</protein>
<dbReference type="SUPFAM" id="SSF52317">
    <property type="entry name" value="Class I glutamine amidotransferase-like"/>
    <property type="match status" value="1"/>
</dbReference>
<reference evidence="1 2" key="1">
    <citation type="submission" date="2013-11" db="EMBL/GenBank/DDBJ databases">
        <title>Metagenomic analysis of a methanogenic consortium involved in long chain n-alkane degradation.</title>
        <authorList>
            <person name="Davidova I.A."/>
            <person name="Callaghan A.V."/>
            <person name="Wawrik B."/>
            <person name="Pruitt S."/>
            <person name="Marks C."/>
            <person name="Duncan K.E."/>
            <person name="Suflita J.M."/>
        </authorList>
    </citation>
    <scope>NUCLEOTIDE SEQUENCE [LARGE SCALE GENOMIC DNA]</scope>
    <source>
        <strain evidence="1 2">SPR</strain>
    </source>
</reference>
<dbReference type="FunCoup" id="A0A0D2J6C8">
    <property type="interactions" value="73"/>
</dbReference>
<dbReference type="GO" id="GO:0005829">
    <property type="term" value="C:cytosol"/>
    <property type="evidence" value="ECO:0007669"/>
    <property type="project" value="TreeGrafter"/>
</dbReference>
<evidence type="ECO:0000313" key="1">
    <source>
        <dbReference type="EMBL" id="KIX13699.1"/>
    </source>
</evidence>
<name>A0A0D2J6C8_9BACT</name>
<sequence>MSSRKKPLIGVSCATRIADGWGTFSSSVRFDGLNYAYTESLEKAGASVMIIPCLKEKESLGRILDSVDGVLFSGGADVAPRHYGEEMQYGLLNVDHPLDDMQLELARQTLDRGLPAFGICRGIQVMAVAAGGTLYQDIKTQVPGSTLHRSAGDISTLVHEIELSEGSLLKGIIGEKRIWINSGHHQAVKDVPQGFAVSARASDQVVEAMERKGPGFCLGVQWHPEGLYKENQYARRLFKAFVDACGDQARAD</sequence>
<dbReference type="PROSITE" id="PS51273">
    <property type="entry name" value="GATASE_TYPE_1"/>
    <property type="match status" value="1"/>
</dbReference>
<keyword evidence="2" id="KW-1185">Reference proteome</keyword>
<organism evidence="1 2">
    <name type="scientific">Dethiosulfatarculus sandiegensis</name>
    <dbReference type="NCBI Taxonomy" id="1429043"/>
    <lineage>
        <taxon>Bacteria</taxon>
        <taxon>Pseudomonadati</taxon>
        <taxon>Thermodesulfobacteriota</taxon>
        <taxon>Desulfarculia</taxon>
        <taxon>Desulfarculales</taxon>
        <taxon>Desulfarculaceae</taxon>
        <taxon>Dethiosulfatarculus</taxon>
    </lineage>
</organism>
<dbReference type="AlphaFoldDB" id="A0A0D2J6C8"/>
<dbReference type="GO" id="GO:0033969">
    <property type="term" value="F:gamma-glutamyl-gamma-aminobutyrate hydrolase activity"/>
    <property type="evidence" value="ECO:0007669"/>
    <property type="project" value="TreeGrafter"/>
</dbReference>
<dbReference type="EMBL" id="AZAC01000014">
    <property type="protein sequence ID" value="KIX13699.1"/>
    <property type="molecule type" value="Genomic_DNA"/>
</dbReference>
<dbReference type="GO" id="GO:0006598">
    <property type="term" value="P:polyamine catabolic process"/>
    <property type="evidence" value="ECO:0007669"/>
    <property type="project" value="TreeGrafter"/>
</dbReference>
<dbReference type="CDD" id="cd01745">
    <property type="entry name" value="GATase1_2"/>
    <property type="match status" value="1"/>
</dbReference>
<dbReference type="InterPro" id="IPR044668">
    <property type="entry name" value="PuuD-like"/>
</dbReference>
<dbReference type="InterPro" id="IPR011697">
    <property type="entry name" value="Peptidase_C26"/>
</dbReference>
<dbReference type="OrthoDB" id="9813383at2"/>
<dbReference type="Gene3D" id="3.40.50.880">
    <property type="match status" value="1"/>
</dbReference>
<dbReference type="InParanoid" id="A0A0D2J6C8"/>
<keyword evidence="1" id="KW-0378">Hydrolase</keyword>
<dbReference type="PANTHER" id="PTHR43235:SF1">
    <property type="entry name" value="GLUTAMINE AMIDOTRANSFERASE PB2B2.05-RELATED"/>
    <property type="match status" value="1"/>
</dbReference>
<comment type="caution">
    <text evidence="1">The sequence shown here is derived from an EMBL/GenBank/DDBJ whole genome shotgun (WGS) entry which is preliminary data.</text>
</comment>
<proteinExistence type="predicted"/>
<dbReference type="RefSeq" id="WP_044348797.1">
    <property type="nucleotide sequence ID" value="NZ_AZAC01000014.1"/>
</dbReference>
<accession>A0A0D2J6C8</accession>
<dbReference type="PATRIC" id="fig|1429043.3.peg.2570"/>
<evidence type="ECO:0000313" key="2">
    <source>
        <dbReference type="Proteomes" id="UP000032233"/>
    </source>
</evidence>
<dbReference type="InterPro" id="IPR029062">
    <property type="entry name" value="Class_I_gatase-like"/>
</dbReference>